<keyword evidence="3" id="KW-0170">Cobalt</keyword>
<dbReference type="EMBL" id="BAAANN010000021">
    <property type="protein sequence ID" value="GAA1970552.1"/>
    <property type="molecule type" value="Genomic_DNA"/>
</dbReference>
<evidence type="ECO:0000256" key="2">
    <source>
        <dbReference type="ARBA" id="ARBA00023235"/>
    </source>
</evidence>
<dbReference type="Proteomes" id="UP001501116">
    <property type="component" value="Unassembled WGS sequence"/>
</dbReference>
<dbReference type="SUPFAM" id="SSF51703">
    <property type="entry name" value="Cobalamin (vitamin B12)-dependent enzymes"/>
    <property type="match status" value="1"/>
</dbReference>
<dbReference type="RefSeq" id="WP_344423677.1">
    <property type="nucleotide sequence ID" value="NZ_BAAANN010000021.1"/>
</dbReference>
<keyword evidence="2" id="KW-0413">Isomerase</keyword>
<dbReference type="InterPro" id="IPR036188">
    <property type="entry name" value="FAD/NAD-bd_sf"/>
</dbReference>
<dbReference type="SUPFAM" id="SSF51905">
    <property type="entry name" value="FAD/NAD(P)-binding domain"/>
    <property type="match status" value="1"/>
</dbReference>
<dbReference type="Gene3D" id="3.50.50.60">
    <property type="entry name" value="FAD/NAD(P)-binding domain"/>
    <property type="match status" value="1"/>
</dbReference>
<organism evidence="5 6">
    <name type="scientific">Amycolatopsis minnesotensis</name>
    <dbReference type="NCBI Taxonomy" id="337894"/>
    <lineage>
        <taxon>Bacteria</taxon>
        <taxon>Bacillati</taxon>
        <taxon>Actinomycetota</taxon>
        <taxon>Actinomycetes</taxon>
        <taxon>Pseudonocardiales</taxon>
        <taxon>Pseudonocardiaceae</taxon>
        <taxon>Amycolatopsis</taxon>
    </lineage>
</organism>
<evidence type="ECO:0000256" key="3">
    <source>
        <dbReference type="ARBA" id="ARBA00023285"/>
    </source>
</evidence>
<dbReference type="Pfam" id="PF06368">
    <property type="entry name" value="Met_asp_mut_E"/>
    <property type="match status" value="1"/>
</dbReference>
<dbReference type="InterPro" id="IPR038732">
    <property type="entry name" value="HpyO/CreE_NAD-binding"/>
</dbReference>
<name>A0ABN2RK82_9PSEU</name>
<keyword evidence="1" id="KW-0846">Cobalamin</keyword>
<proteinExistence type="predicted"/>
<dbReference type="PANTHER" id="PTHR40254">
    <property type="entry name" value="BLR0577 PROTEIN"/>
    <property type="match status" value="1"/>
</dbReference>
<sequence>MNPADIHGYVMAAAASGELVVQPRMGMGEPGQMAEGLRAVAAADARTVGTITLDSYTRVGDHEGARRALLDGERLNGFPLVAHGAELTRQVVAAVRGRVPVQVRHGCADPERIFEAMVEAGLSISEGGPVSYCLPYSRTPLAEAVRAWSRASDRLVADAGARGMRPHLETFGGCLFGQLCPPSLLIAASVLEAMFFVQHGVRSVSLSYAQQTNATQDIEAVAALRHLAGELLAVDVDRHLVLYTYMGVFPRTEAGASRILDRSAEIAVRGGAERLIVKTAAEAHRIPTVAENVSALVRSARVAERDSDLPRADQVDYGTVLGEARALIEAVLERGDDIGEGLVRSFADGTLDVPYCIHEDNHGQAQGGIGEDGRLYWARTGKMPLPAASRASGRISSGQLLRMLRFTAESYDVGPGYTVAVVGSGPRGLAVLERLAVRLAERPPGGPVLLCLLDSAAVGTGRVWRTDQPVWSLMNTVAGEVTMFSGPADEGMPRAGAGPTLAQWWQRTDPEYPGPDSFAPRPTYGRYLEFALDAIEASLPERVRLRRIRSEVRGMVKSADAYTLTLAHGEQVRADRVVLATGHVPPELAGPRRRLADFAATRPNLAYLHGNSSTDMPLDAIAPGADVGVIGLGLSFYDVMVSLSIGRGGRFAGDGHGLRYLPSGREPRLIAGSRGGVPMPARGRNQKGAEHSYSPRVFTMELVSSLRSKGKLDFRSQLLPWLLAEAELVYYRTALTARFGADVAARFGRHAVEAIEQAGRPHPVLHQVAGRFGLGCLPRLDLESMARPFAGREFAGRAEFDGAVTEALREDLRQAELGNVDGPLKAALDVFRDVRGVLRAAVDFGGLTARSHEEDFLGWFCPIMSLLTVGPPRLRSRQALALMEAGLLRVIGPDARFDVDPAQGRFAVSSPRVRGAKVAVDVLVDARVPGPDLRRDRSPLISGLREAGLLTSFVNEGRFETGGVAVSESPFHPIGRDGQADTGMHVLGIPTEYTRWFTQVGSGRPGRWSEFTRDADAIAAHLVPAVRPAGADTR</sequence>
<gene>
    <name evidence="5" type="ORF">GCM10009754_50550</name>
</gene>
<evidence type="ECO:0000256" key="1">
    <source>
        <dbReference type="ARBA" id="ARBA00022628"/>
    </source>
</evidence>
<dbReference type="Gene3D" id="3.20.20.240">
    <property type="entry name" value="Methylmalonyl-CoA mutase"/>
    <property type="match status" value="1"/>
</dbReference>
<dbReference type="InterPro" id="IPR052189">
    <property type="entry name" value="L-asp_N-monooxygenase_NS-form"/>
</dbReference>
<evidence type="ECO:0000313" key="5">
    <source>
        <dbReference type="EMBL" id="GAA1970552.1"/>
    </source>
</evidence>
<dbReference type="InterPro" id="IPR016176">
    <property type="entry name" value="Cbl-dep_enz_cat"/>
</dbReference>
<protein>
    <recommendedName>
        <fullName evidence="4">FAD-dependent urate hydroxylase HpyO/Asp monooxygenase CreE-like FAD/NAD(P)-binding domain-containing protein</fullName>
    </recommendedName>
</protein>
<dbReference type="Pfam" id="PF13454">
    <property type="entry name" value="NAD_binding_9"/>
    <property type="match status" value="1"/>
</dbReference>
<evidence type="ECO:0000259" key="4">
    <source>
        <dbReference type="Pfam" id="PF13454"/>
    </source>
</evidence>
<reference evidence="5 6" key="1">
    <citation type="journal article" date="2019" name="Int. J. Syst. Evol. Microbiol.">
        <title>The Global Catalogue of Microorganisms (GCM) 10K type strain sequencing project: providing services to taxonomists for standard genome sequencing and annotation.</title>
        <authorList>
            <consortium name="The Broad Institute Genomics Platform"/>
            <consortium name="The Broad Institute Genome Sequencing Center for Infectious Disease"/>
            <person name="Wu L."/>
            <person name="Ma J."/>
        </authorList>
    </citation>
    <scope>NUCLEOTIDE SEQUENCE [LARGE SCALE GENOMIC DNA]</scope>
    <source>
        <strain evidence="5 6">JCM 14545</strain>
    </source>
</reference>
<evidence type="ECO:0000313" key="6">
    <source>
        <dbReference type="Proteomes" id="UP001501116"/>
    </source>
</evidence>
<comment type="caution">
    <text evidence="5">The sequence shown here is derived from an EMBL/GenBank/DDBJ whole genome shotgun (WGS) entry which is preliminary data.</text>
</comment>
<accession>A0ABN2RK82</accession>
<dbReference type="InterPro" id="IPR006396">
    <property type="entry name" value="Glu_mut_E"/>
</dbReference>
<keyword evidence="6" id="KW-1185">Reference proteome</keyword>
<dbReference type="PANTHER" id="PTHR40254:SF1">
    <property type="entry name" value="BLR0577 PROTEIN"/>
    <property type="match status" value="1"/>
</dbReference>
<feature type="domain" description="FAD-dependent urate hydroxylase HpyO/Asp monooxygenase CreE-like FAD/NAD(P)-binding" evidence="4">
    <location>
        <begin position="420"/>
        <end position="583"/>
    </location>
</feature>